<organism evidence="1 2">
    <name type="scientific">Flavobacterium sediminilitoris</name>
    <dbReference type="NCBI Taxonomy" id="2024526"/>
    <lineage>
        <taxon>Bacteria</taxon>
        <taxon>Pseudomonadati</taxon>
        <taxon>Bacteroidota</taxon>
        <taxon>Flavobacteriia</taxon>
        <taxon>Flavobacteriales</taxon>
        <taxon>Flavobacteriaceae</taxon>
        <taxon>Flavobacterium</taxon>
    </lineage>
</organism>
<protein>
    <recommendedName>
        <fullName evidence="3">Deoxyribose-phosphate aldolase</fullName>
    </recommendedName>
</protein>
<sequence>MKKLRQLLCISILILSACNEKKGSSNEVITSDTIHEIENQKEQLSKADQIIYETIEAHGGLLFDVANYSFTFRDKQYHFMNYSDGYTYSSQIKKKDTVIKDIITNGEFERYKNGILQNNTEEEIKKYTGALNSVIYFATLPHKLKDSSVKKKYIEETKIKGKEYDVIEITFNEDGGGQDYDDEFHYWINKNTKKIDYLAYNYQVNNGGVRFRVAYNSREIDGITFQDYVNYEAQLNTPLKDLPKLYENGELKEISKIETENISKNTNTK</sequence>
<evidence type="ECO:0000313" key="2">
    <source>
        <dbReference type="Proteomes" id="UP000830454"/>
    </source>
</evidence>
<reference evidence="1" key="2">
    <citation type="submission" date="2022-04" db="EMBL/GenBank/DDBJ databases">
        <title>Complete Genome Sequence of Flavobacterium sediminilitoris YSM-43, Isolated from a Tidal Sediment.</title>
        <authorList>
            <person name="Lee P.A."/>
        </authorList>
    </citation>
    <scope>NUCLEOTIDE SEQUENCE</scope>
    <source>
        <strain evidence="1">YSM-43</strain>
    </source>
</reference>
<dbReference type="RefSeq" id="WP_246917018.1">
    <property type="nucleotide sequence ID" value="NZ_CP090145.1"/>
</dbReference>
<accession>A0ABY4HNV5</accession>
<dbReference type="EMBL" id="CP090145">
    <property type="protein sequence ID" value="UOX34265.1"/>
    <property type="molecule type" value="Genomic_DNA"/>
</dbReference>
<gene>
    <name evidence="1" type="ORF">LXD69_01820</name>
</gene>
<proteinExistence type="predicted"/>
<dbReference type="Pfam" id="PF20113">
    <property type="entry name" value="DUF6503"/>
    <property type="match status" value="1"/>
</dbReference>
<dbReference type="PROSITE" id="PS51257">
    <property type="entry name" value="PROKAR_LIPOPROTEIN"/>
    <property type="match status" value="1"/>
</dbReference>
<keyword evidence="2" id="KW-1185">Reference proteome</keyword>
<dbReference type="Proteomes" id="UP000830454">
    <property type="component" value="Chromosome"/>
</dbReference>
<evidence type="ECO:0008006" key="3">
    <source>
        <dbReference type="Google" id="ProtNLM"/>
    </source>
</evidence>
<reference evidence="1" key="1">
    <citation type="submission" date="2021-12" db="EMBL/GenBank/DDBJ databases">
        <authorList>
            <person name="Cha I.-T."/>
            <person name="Lee K.-E."/>
            <person name="Park S.-J."/>
        </authorList>
    </citation>
    <scope>NUCLEOTIDE SEQUENCE</scope>
    <source>
        <strain evidence="1">YSM-43</strain>
    </source>
</reference>
<dbReference type="InterPro" id="IPR045444">
    <property type="entry name" value="DUF6503"/>
</dbReference>
<name>A0ABY4HNV5_9FLAO</name>
<evidence type="ECO:0000313" key="1">
    <source>
        <dbReference type="EMBL" id="UOX34265.1"/>
    </source>
</evidence>